<sequence>MSSDSLTLNPPRLSVAVLGVLLGLGALWVVSSSVRGVGTPTATRDGGLRRTRTIRRSARRQAAAAAAAAAAADSSSSSSPEEEEEDEGEGEGEEGEEDELDPMSSLDMRMLQVLCTVAEDQARRLAVVHRGTACNSCQDSPIRGIRYRCAQQCADVDLCERCEAHGVHRHHALLKIAVPQPPLASASMRSQSMPFIGGSGVGGEVPRDAVHRALERQMGRGELASLHASFGAITGGREAMSRAQFMACLGPFADSPLADRLFAFYDADGDGVLGFAELAQGVVWAVRGSVAEKAPAVFRAYDVDGDGRVSRDDLRRVLEACAEVNRQLTRDAVAALQDDIVEDPAKLLPGQPVSAAFSAAIPPAGAMAASESKETVGETSVPSPPPPPPPPHSLVPATLWHDASEDDAWPAMDALSRDAVRMMLDDIFADAAPTADPSFLSYEEFVRYLRRNPSLALYLQILGPLF</sequence>
<name>A0ACC1MAQ8_9FUNG</name>
<gene>
    <name evidence="1" type="ORF">IWW38_000235</name>
</gene>
<organism evidence="1 2">
    <name type="scientific">Coemansia aciculifera</name>
    <dbReference type="NCBI Taxonomy" id="417176"/>
    <lineage>
        <taxon>Eukaryota</taxon>
        <taxon>Fungi</taxon>
        <taxon>Fungi incertae sedis</taxon>
        <taxon>Zoopagomycota</taxon>
        <taxon>Kickxellomycotina</taxon>
        <taxon>Kickxellomycetes</taxon>
        <taxon>Kickxellales</taxon>
        <taxon>Kickxellaceae</taxon>
        <taxon>Coemansia</taxon>
    </lineage>
</organism>
<dbReference type="EMBL" id="JANBVB010000002">
    <property type="protein sequence ID" value="KAJ2900860.1"/>
    <property type="molecule type" value="Genomic_DNA"/>
</dbReference>
<keyword evidence="2" id="KW-1185">Reference proteome</keyword>
<comment type="caution">
    <text evidence="1">The sequence shown here is derived from an EMBL/GenBank/DDBJ whole genome shotgun (WGS) entry which is preliminary data.</text>
</comment>
<protein>
    <submittedName>
        <fullName evidence="1">Uncharacterized protein</fullName>
    </submittedName>
</protein>
<reference evidence="1" key="1">
    <citation type="submission" date="2022-07" db="EMBL/GenBank/DDBJ databases">
        <title>Phylogenomic reconstructions and comparative analyses of Kickxellomycotina fungi.</title>
        <authorList>
            <person name="Reynolds N.K."/>
            <person name="Stajich J.E."/>
            <person name="Barry K."/>
            <person name="Grigoriev I.V."/>
            <person name="Crous P."/>
            <person name="Smith M.E."/>
        </authorList>
    </citation>
    <scope>NUCLEOTIDE SEQUENCE</scope>
    <source>
        <strain evidence="1">CBS 190363</strain>
    </source>
</reference>
<accession>A0ACC1MAQ8</accession>
<dbReference type="Proteomes" id="UP001139981">
    <property type="component" value="Unassembled WGS sequence"/>
</dbReference>
<proteinExistence type="predicted"/>
<evidence type="ECO:0000313" key="1">
    <source>
        <dbReference type="EMBL" id="KAJ2900860.1"/>
    </source>
</evidence>
<evidence type="ECO:0000313" key="2">
    <source>
        <dbReference type="Proteomes" id="UP001139981"/>
    </source>
</evidence>